<gene>
    <name evidence="7" type="ORF">NNJEOMEG_00450</name>
</gene>
<dbReference type="InterPro" id="IPR050361">
    <property type="entry name" value="MPP/UQCRC_Complex"/>
</dbReference>
<keyword evidence="7" id="KW-0378">Hydrolase</keyword>
<evidence type="ECO:0000256" key="2">
    <source>
        <dbReference type="ARBA" id="ARBA00007261"/>
    </source>
</evidence>
<evidence type="ECO:0000259" key="5">
    <source>
        <dbReference type="Pfam" id="PF00675"/>
    </source>
</evidence>
<reference evidence="7 8" key="1">
    <citation type="submission" date="2020-04" db="EMBL/GenBank/DDBJ databases">
        <authorList>
            <consortium name="Desulfovibrio sp. FSS-1 genome sequencing consortium"/>
            <person name="Shimoshige H."/>
            <person name="Kobayashi H."/>
            <person name="Maekawa T."/>
        </authorList>
    </citation>
    <scope>NUCLEOTIDE SEQUENCE [LARGE SCALE GENOMIC DNA]</scope>
    <source>
        <strain evidence="7 8">SIID29052-01</strain>
    </source>
</reference>
<accession>A0A6V8LWH7</accession>
<dbReference type="EMBL" id="BLTE01000001">
    <property type="protein sequence ID" value="GFK92625.1"/>
    <property type="molecule type" value="Genomic_DNA"/>
</dbReference>
<feature type="region of interest" description="Disordered" evidence="4">
    <location>
        <begin position="30"/>
        <end position="67"/>
    </location>
</feature>
<evidence type="ECO:0000256" key="3">
    <source>
        <dbReference type="RuleBase" id="RU004447"/>
    </source>
</evidence>
<dbReference type="Pfam" id="PF00675">
    <property type="entry name" value="Peptidase_M16"/>
    <property type="match status" value="2"/>
</dbReference>
<name>A0A6V8LWH7_9BACT</name>
<feature type="domain" description="Peptidase M16 N-terminal" evidence="5">
    <location>
        <begin position="546"/>
        <end position="675"/>
    </location>
</feature>
<dbReference type="InterPro" id="IPR001431">
    <property type="entry name" value="Pept_M16_Zn_BS"/>
</dbReference>
<comment type="similarity">
    <text evidence="2 3">Belongs to the peptidase M16 family.</text>
</comment>
<reference evidence="7 8" key="2">
    <citation type="submission" date="2020-05" db="EMBL/GenBank/DDBJ databases">
        <title>Draft genome sequence of Desulfovibrio sp. strainFSS-1.</title>
        <authorList>
            <person name="Shimoshige H."/>
            <person name="Kobayashi H."/>
            <person name="Maekawa T."/>
        </authorList>
    </citation>
    <scope>NUCLEOTIDE SEQUENCE [LARGE SCALE GENOMIC DNA]</scope>
    <source>
        <strain evidence="7 8">SIID29052-01</strain>
    </source>
</reference>
<feature type="domain" description="Peptidase M16 C-terminal" evidence="6">
    <location>
        <begin position="248"/>
        <end position="423"/>
    </location>
</feature>
<keyword evidence="7" id="KW-0645">Protease</keyword>
<proteinExistence type="inferred from homology"/>
<dbReference type="InterPro" id="IPR011765">
    <property type="entry name" value="Pept_M16_N"/>
</dbReference>
<dbReference type="Proteomes" id="UP000494245">
    <property type="component" value="Unassembled WGS sequence"/>
</dbReference>
<feature type="domain" description="Peptidase M16 C-terminal" evidence="6">
    <location>
        <begin position="714"/>
        <end position="867"/>
    </location>
</feature>
<dbReference type="GO" id="GO:0046872">
    <property type="term" value="F:metal ion binding"/>
    <property type="evidence" value="ECO:0007669"/>
    <property type="project" value="InterPro"/>
</dbReference>
<evidence type="ECO:0000256" key="4">
    <source>
        <dbReference type="SAM" id="MobiDB-lite"/>
    </source>
</evidence>
<evidence type="ECO:0000256" key="1">
    <source>
        <dbReference type="ARBA" id="ARBA00001947"/>
    </source>
</evidence>
<dbReference type="GO" id="GO:0006508">
    <property type="term" value="P:proteolysis"/>
    <property type="evidence" value="ECO:0007669"/>
    <property type="project" value="UniProtKB-KW"/>
</dbReference>
<evidence type="ECO:0000313" key="8">
    <source>
        <dbReference type="Proteomes" id="UP000494245"/>
    </source>
</evidence>
<feature type="region of interest" description="Disordered" evidence="4">
    <location>
        <begin position="292"/>
        <end position="313"/>
    </location>
</feature>
<dbReference type="PROSITE" id="PS00143">
    <property type="entry name" value="INSULINASE"/>
    <property type="match status" value="1"/>
</dbReference>
<dbReference type="PANTHER" id="PTHR11851:SF49">
    <property type="entry name" value="MITOCHONDRIAL-PROCESSING PEPTIDASE SUBUNIT ALPHA"/>
    <property type="match status" value="1"/>
</dbReference>
<comment type="caution">
    <text evidence="7">The sequence shown here is derived from an EMBL/GenBank/DDBJ whole genome shotgun (WGS) entry which is preliminary data.</text>
</comment>
<dbReference type="RefSeq" id="WP_173080855.1">
    <property type="nucleotide sequence ID" value="NZ_BLTE01000001.1"/>
</dbReference>
<dbReference type="PANTHER" id="PTHR11851">
    <property type="entry name" value="METALLOPROTEASE"/>
    <property type="match status" value="1"/>
</dbReference>
<evidence type="ECO:0000259" key="6">
    <source>
        <dbReference type="Pfam" id="PF05193"/>
    </source>
</evidence>
<dbReference type="SUPFAM" id="SSF63411">
    <property type="entry name" value="LuxS/MPP-like metallohydrolase"/>
    <property type="match status" value="4"/>
</dbReference>
<evidence type="ECO:0000313" key="7">
    <source>
        <dbReference type="EMBL" id="GFK92625.1"/>
    </source>
</evidence>
<dbReference type="InterPro" id="IPR011249">
    <property type="entry name" value="Metalloenz_LuxS/M16"/>
</dbReference>
<dbReference type="InterPro" id="IPR007863">
    <property type="entry name" value="Peptidase_M16_C"/>
</dbReference>
<dbReference type="GO" id="GO:0004222">
    <property type="term" value="F:metalloendopeptidase activity"/>
    <property type="evidence" value="ECO:0007669"/>
    <property type="project" value="InterPro"/>
</dbReference>
<keyword evidence="8" id="KW-1185">Reference proteome</keyword>
<sequence>MMRRLFVVLFVAVAVAAGFVLHDRLQRTPATTPPQEQAAPAPAPQAPASLVPAEAPASPPAAQADAAPVPALAAPDIPPVVDGRILAKLPNGLTVLIQEDHRFPLVAQRLYVRAGSAYETPGQEGLSHLLEHMAFNSTGKRPKGGAARDIEAAGGDANAATSFDYTQYMANLPAAAWKMGLDVLQDMVWNAAFNPEELEQEKKVVIAELERGQDEPGQRLFQMSQAQVWKGMGYAHPIIGTRETVQAATPESLRAYVRRLYQPQSMLLVVVGDVDAREAYSEAARLFGTQANDRDALPPPTADMPPNAAGPTSNAAALDLRKASLRLSFAVPGMHSAKDGPLEVLCDILGGGRTSRLHRKLVYDLQLADSVSVGAITLERGGMLSVDATLDPAKLPEFWRALVTELAALKASDFTAEEMDRARLGIEDSLLRARETLSGLASKLAYYHFFGFGDPGEANAVYAVRNTDPAELQGLIDTYLNPANASLSLLLPGKDQGEAREAAQRFVAALAAAWPKPAPAAAKDPDAKSTGVEVIELGQGRTLVLLPDPTMPYASVALSWRGGDALLTPGQQGLGELTAKALTRSTLKRSTHQLEDDLADRAASLAATSGRDGFTVSASYPARFSKDVLEILAEAILEPAFAPDEIERAAKLQLAQIAQAQDRPMSLAFRHLFPYLYPGSHYGYLRAGTPEAVAAFTPEDARAYWEAQRALPWTMAVCGVFDRQEILELAQRIGATPATAAPGFTQPAWTGEKQLALNLPGRNQTHILRVYPVPGRTSPDSPALELLKTALAGQGGLLFKDLRDNQGLGYSVTAFLWQAQETGFLAFYIGTTPEKRQQALDGFDRIARDIAAQPLPLELLQRAMNSLEGDYYQDRQSLSSRSHEAAGNLAFGLPLDYERELLAKARQLGPEDVRKLAAQVLDPEKARLLVIEP</sequence>
<dbReference type="Gene3D" id="3.30.830.10">
    <property type="entry name" value="Metalloenzyme, LuxS/M16 peptidase-like"/>
    <property type="match status" value="4"/>
</dbReference>
<comment type="cofactor">
    <cofactor evidence="1">
        <name>Zn(2+)</name>
        <dbReference type="ChEBI" id="CHEBI:29105"/>
    </cofactor>
</comment>
<dbReference type="AlphaFoldDB" id="A0A6V8LWH7"/>
<dbReference type="EC" id="3.4.24.-" evidence="7"/>
<dbReference type="Pfam" id="PF05193">
    <property type="entry name" value="Peptidase_M16_C"/>
    <property type="match status" value="2"/>
</dbReference>
<organism evidence="7 8">
    <name type="scientific">Fundidesulfovibrio magnetotacticus</name>
    <dbReference type="NCBI Taxonomy" id="2730080"/>
    <lineage>
        <taxon>Bacteria</taxon>
        <taxon>Pseudomonadati</taxon>
        <taxon>Thermodesulfobacteriota</taxon>
        <taxon>Desulfovibrionia</taxon>
        <taxon>Desulfovibrionales</taxon>
        <taxon>Desulfovibrionaceae</taxon>
        <taxon>Fundidesulfovibrio</taxon>
    </lineage>
</organism>
<feature type="domain" description="Peptidase M16 N-terminal" evidence="5">
    <location>
        <begin position="95"/>
        <end position="241"/>
    </location>
</feature>
<protein>
    <submittedName>
        <fullName evidence="7">Putative zinc protease</fullName>
        <ecNumber evidence="7">3.4.24.-</ecNumber>
    </submittedName>
</protein>